<dbReference type="Proteomes" id="UP000679950">
    <property type="component" value="Unassembled WGS sequence"/>
</dbReference>
<keyword evidence="4" id="KW-1185">Reference proteome</keyword>
<dbReference type="RefSeq" id="WP_158323390.1">
    <property type="nucleotide sequence ID" value="NZ_BORB01000011.1"/>
</dbReference>
<dbReference type="NCBIfam" id="TIGR04087">
    <property type="entry name" value="YqxM_for_SipW"/>
    <property type="match status" value="1"/>
</dbReference>
<keyword evidence="2" id="KW-1133">Transmembrane helix</keyword>
<evidence type="ECO:0000256" key="2">
    <source>
        <dbReference type="SAM" id="Phobius"/>
    </source>
</evidence>
<comment type="caution">
    <text evidence="3">The sequence shown here is derived from an EMBL/GenBank/DDBJ whole genome shotgun (WGS) entry which is preliminary data.</text>
</comment>
<keyword evidence="2" id="KW-0472">Membrane</keyword>
<feature type="compositionally biased region" description="Basic and acidic residues" evidence="1">
    <location>
        <begin position="243"/>
        <end position="264"/>
    </location>
</feature>
<evidence type="ECO:0000256" key="1">
    <source>
        <dbReference type="SAM" id="MobiDB-lite"/>
    </source>
</evidence>
<accession>A0ABQ4KHK1</accession>
<feature type="region of interest" description="Disordered" evidence="1">
    <location>
        <begin position="199"/>
        <end position="327"/>
    </location>
</feature>
<feature type="compositionally biased region" description="Basic and acidic residues" evidence="1">
    <location>
        <begin position="213"/>
        <end position="235"/>
    </location>
</feature>
<feature type="compositionally biased region" description="Basic and acidic residues" evidence="1">
    <location>
        <begin position="306"/>
        <end position="327"/>
    </location>
</feature>
<reference evidence="3 4" key="1">
    <citation type="submission" date="2021-03" db="EMBL/GenBank/DDBJ databases">
        <title>Antimicrobial resistance genes in bacteria isolated from Japanese honey, and their potential for conferring macrolide and lincosamide resistance in the American foulbrood pathogen Paenibacillus larvae.</title>
        <authorList>
            <person name="Okamoto M."/>
            <person name="Kumagai M."/>
            <person name="Kanamori H."/>
            <person name="Takamatsu D."/>
        </authorList>
    </citation>
    <scope>NUCLEOTIDE SEQUENCE [LARGE SCALE GENOMIC DNA]</scope>
    <source>
        <strain evidence="3 4">J8TS2</strain>
    </source>
</reference>
<proteinExistence type="predicted"/>
<keyword evidence="2" id="KW-0812">Transmembrane</keyword>
<gene>
    <name evidence="3" type="ORF">J8TS2_16860</name>
</gene>
<feature type="transmembrane region" description="Helical" evidence="2">
    <location>
        <begin position="29"/>
        <end position="47"/>
    </location>
</feature>
<protein>
    <recommendedName>
        <fullName evidence="5">Amyloid fiber anchoring/assembly protein TapA</fullName>
    </recommendedName>
</protein>
<evidence type="ECO:0008006" key="5">
    <source>
        <dbReference type="Google" id="ProtNLM"/>
    </source>
</evidence>
<sequence>MQYKELSLVEGGIPIRQTRLRKYGSKKRVLSLSIKILAVWYLVLWISSSFNGETNAYFSNQTGLTGAIQAGTWETKEDSGCPEEEHGEWDCSSLVFVDATMTNKVITATVKNEGSDMKKEGKYAVYYIEKGNPQEGETLTESLTIKPLKEGEEVTLTFTPEKNGKYLFIVYQHEDYPGEKEIWSKEIIVDVIEERVKEVTEQEESYETMNVDTNDKAIGKETEEKSEEELNHENKQQVSAEDVTGKEAKQDPVPKKPDPEKPDNQEEMSEQPKSTDKKEQQIENNATRQEADVEKARAVEVPQDTPIKEEKMSVTPEITKDEQVNQE</sequence>
<dbReference type="InterPro" id="IPR023848">
    <property type="entry name" value="TasA"/>
</dbReference>
<evidence type="ECO:0000313" key="4">
    <source>
        <dbReference type="Proteomes" id="UP000679950"/>
    </source>
</evidence>
<name>A0ABQ4KHK1_9BACI</name>
<dbReference type="EMBL" id="BORB01000011">
    <property type="protein sequence ID" value="GIN57367.1"/>
    <property type="molecule type" value="Genomic_DNA"/>
</dbReference>
<feature type="compositionally biased region" description="Basic and acidic residues" evidence="1">
    <location>
        <begin position="289"/>
        <end position="298"/>
    </location>
</feature>
<organism evidence="3 4">
    <name type="scientific">Lederbergia ruris</name>
    <dbReference type="NCBI Taxonomy" id="217495"/>
    <lineage>
        <taxon>Bacteria</taxon>
        <taxon>Bacillati</taxon>
        <taxon>Bacillota</taxon>
        <taxon>Bacilli</taxon>
        <taxon>Bacillales</taxon>
        <taxon>Bacillaceae</taxon>
        <taxon>Lederbergia</taxon>
    </lineage>
</organism>
<evidence type="ECO:0000313" key="3">
    <source>
        <dbReference type="EMBL" id="GIN57367.1"/>
    </source>
</evidence>